<dbReference type="PROSITE" id="PS01117">
    <property type="entry name" value="HTH_MARR_1"/>
    <property type="match status" value="1"/>
</dbReference>
<dbReference type="Gene3D" id="1.10.10.10">
    <property type="entry name" value="Winged helix-like DNA-binding domain superfamily/Winged helix DNA-binding domain"/>
    <property type="match status" value="1"/>
</dbReference>
<dbReference type="InterPro" id="IPR036390">
    <property type="entry name" value="WH_DNA-bd_sf"/>
</dbReference>
<feature type="domain" description="HTH marR-type" evidence="5">
    <location>
        <begin position="30"/>
        <end position="162"/>
    </location>
</feature>
<name>A0ABP3LYS4_9BURK</name>
<dbReference type="SUPFAM" id="SSF46785">
    <property type="entry name" value="Winged helix' DNA-binding domain"/>
    <property type="match status" value="1"/>
</dbReference>
<dbReference type="PANTHER" id="PTHR33164:SF64">
    <property type="entry name" value="TRANSCRIPTIONAL REGULATOR SLYA"/>
    <property type="match status" value="1"/>
</dbReference>
<dbReference type="SMART" id="SM00347">
    <property type="entry name" value="HTH_MARR"/>
    <property type="match status" value="1"/>
</dbReference>
<evidence type="ECO:0000256" key="4">
    <source>
        <dbReference type="SAM" id="MobiDB-lite"/>
    </source>
</evidence>
<keyword evidence="3" id="KW-0804">Transcription</keyword>
<dbReference type="EMBL" id="BAAAEN010000010">
    <property type="protein sequence ID" value="GAA0509710.1"/>
    <property type="molecule type" value="Genomic_DNA"/>
</dbReference>
<dbReference type="RefSeq" id="WP_087839084.1">
    <property type="nucleotide sequence ID" value="NZ_BAAAEN010000010.1"/>
</dbReference>
<feature type="region of interest" description="Disordered" evidence="4">
    <location>
        <begin position="1"/>
        <end position="28"/>
    </location>
</feature>
<reference evidence="7" key="1">
    <citation type="journal article" date="2019" name="Int. J. Syst. Evol. Microbiol.">
        <title>The Global Catalogue of Microorganisms (GCM) 10K type strain sequencing project: providing services to taxonomists for standard genome sequencing and annotation.</title>
        <authorList>
            <consortium name="The Broad Institute Genomics Platform"/>
            <consortium name="The Broad Institute Genome Sequencing Center for Infectious Disease"/>
            <person name="Wu L."/>
            <person name="Ma J."/>
        </authorList>
    </citation>
    <scope>NUCLEOTIDE SEQUENCE [LARGE SCALE GENOMIC DNA]</scope>
    <source>
        <strain evidence="7">JCM 14330</strain>
    </source>
</reference>
<evidence type="ECO:0000256" key="2">
    <source>
        <dbReference type="ARBA" id="ARBA00023125"/>
    </source>
</evidence>
<dbReference type="InterPro" id="IPR039422">
    <property type="entry name" value="MarR/SlyA-like"/>
</dbReference>
<protein>
    <submittedName>
        <fullName evidence="6">MarR family transcriptional regulator</fullName>
    </submittedName>
</protein>
<accession>A0ABP3LYS4</accession>
<dbReference type="Proteomes" id="UP001501706">
    <property type="component" value="Unassembled WGS sequence"/>
</dbReference>
<evidence type="ECO:0000313" key="7">
    <source>
        <dbReference type="Proteomes" id="UP001501706"/>
    </source>
</evidence>
<keyword evidence="1" id="KW-0805">Transcription regulation</keyword>
<dbReference type="InterPro" id="IPR023187">
    <property type="entry name" value="Tscrpt_reg_MarR-type_CS"/>
</dbReference>
<evidence type="ECO:0000256" key="3">
    <source>
        <dbReference type="ARBA" id="ARBA00023163"/>
    </source>
</evidence>
<comment type="caution">
    <text evidence="6">The sequence shown here is derived from an EMBL/GenBank/DDBJ whole genome shotgun (WGS) entry which is preliminary data.</text>
</comment>
<sequence length="170" mass="19219">MASSSTRSSRRKPVDPVDDEPDAFSDQRSEKKTAYLLRQVSERLAISLTEALRPFNQTASVYRVLIALTRRDHARMRDLIELTLIESSTLSRTIGRMEAQELVTVEQDDDDGRAVIVSITQAGRDLLDAMLPAVSAQYEWSVHDVPPADLEILRTTLQRMLRNLKISPIK</sequence>
<dbReference type="PANTHER" id="PTHR33164">
    <property type="entry name" value="TRANSCRIPTIONAL REGULATOR, MARR FAMILY"/>
    <property type="match status" value="1"/>
</dbReference>
<proteinExistence type="predicted"/>
<evidence type="ECO:0000313" key="6">
    <source>
        <dbReference type="EMBL" id="GAA0509710.1"/>
    </source>
</evidence>
<gene>
    <name evidence="6" type="ORF">GCM10009097_28520</name>
</gene>
<evidence type="ECO:0000259" key="5">
    <source>
        <dbReference type="PROSITE" id="PS50995"/>
    </source>
</evidence>
<evidence type="ECO:0000256" key="1">
    <source>
        <dbReference type="ARBA" id="ARBA00023015"/>
    </source>
</evidence>
<dbReference type="PROSITE" id="PS50995">
    <property type="entry name" value="HTH_MARR_2"/>
    <property type="match status" value="1"/>
</dbReference>
<dbReference type="InterPro" id="IPR000835">
    <property type="entry name" value="HTH_MarR-typ"/>
</dbReference>
<keyword evidence="2" id="KW-0238">DNA-binding</keyword>
<dbReference type="Pfam" id="PF12802">
    <property type="entry name" value="MarR_2"/>
    <property type="match status" value="1"/>
</dbReference>
<keyword evidence="7" id="KW-1185">Reference proteome</keyword>
<dbReference type="InterPro" id="IPR036388">
    <property type="entry name" value="WH-like_DNA-bd_sf"/>
</dbReference>
<organism evidence="6 7">
    <name type="scientific">Pigmentiphaga daeguensis</name>
    <dbReference type="NCBI Taxonomy" id="414049"/>
    <lineage>
        <taxon>Bacteria</taxon>
        <taxon>Pseudomonadati</taxon>
        <taxon>Pseudomonadota</taxon>
        <taxon>Betaproteobacteria</taxon>
        <taxon>Burkholderiales</taxon>
        <taxon>Alcaligenaceae</taxon>
        <taxon>Pigmentiphaga</taxon>
    </lineage>
</organism>